<accession>A0ABT8SE15</accession>
<evidence type="ECO:0000313" key="14">
    <source>
        <dbReference type="Proteomes" id="UP001169027"/>
    </source>
</evidence>
<dbReference type="SUPFAM" id="SSF51197">
    <property type="entry name" value="Clavaminate synthase-like"/>
    <property type="match status" value="1"/>
</dbReference>
<keyword evidence="10" id="KW-0479">Metal-binding</keyword>
<proteinExistence type="inferred from homology"/>
<dbReference type="Gene3D" id="2.60.120.330">
    <property type="entry name" value="B-lactam Antibiotic, Isopenicillin N Synthase, Chain"/>
    <property type="match status" value="1"/>
</dbReference>
<evidence type="ECO:0000256" key="5">
    <source>
        <dbReference type="ARBA" id="ARBA00022666"/>
    </source>
</evidence>
<evidence type="ECO:0000256" key="2">
    <source>
        <dbReference type="ARBA" id="ARBA00012293"/>
    </source>
</evidence>
<dbReference type="InterPro" id="IPR044861">
    <property type="entry name" value="IPNS-like_FE2OG_OXY"/>
</dbReference>
<evidence type="ECO:0000313" key="13">
    <source>
        <dbReference type="EMBL" id="MDO1537083.1"/>
    </source>
</evidence>
<dbReference type="InterPro" id="IPR050231">
    <property type="entry name" value="Iron_ascorbate_oxido_reductase"/>
</dbReference>
<reference evidence="13" key="1">
    <citation type="submission" date="2023-06" db="EMBL/GenBank/DDBJ databases">
        <authorList>
            <person name="Jiang Y."/>
            <person name="Liu Q."/>
        </authorList>
    </citation>
    <scope>NUCLEOTIDE SEQUENCE</scope>
    <source>
        <strain evidence="13">CGMCC 1.12090</strain>
    </source>
</reference>
<keyword evidence="10" id="KW-0560">Oxidoreductase</keyword>
<dbReference type="InterPro" id="IPR027443">
    <property type="entry name" value="IPNS-like_sf"/>
</dbReference>
<evidence type="ECO:0000256" key="6">
    <source>
        <dbReference type="ARBA" id="ARBA00031011"/>
    </source>
</evidence>
<dbReference type="RefSeq" id="WP_301815345.1">
    <property type="nucleotide sequence ID" value="NZ_JAUJZH010000035.1"/>
</dbReference>
<dbReference type="EMBL" id="JAUKVY010000035">
    <property type="protein sequence ID" value="MDO1537083.1"/>
    <property type="molecule type" value="Genomic_DNA"/>
</dbReference>
<dbReference type="PANTHER" id="PTHR47990">
    <property type="entry name" value="2-OXOGLUTARATE (2OG) AND FE(II)-DEPENDENT OXYGENASE SUPERFAMILY PROTEIN-RELATED"/>
    <property type="match status" value="1"/>
</dbReference>
<evidence type="ECO:0000256" key="11">
    <source>
        <dbReference type="SAM" id="MobiDB-lite"/>
    </source>
</evidence>
<evidence type="ECO:0000256" key="1">
    <source>
        <dbReference type="ARBA" id="ARBA00004767"/>
    </source>
</evidence>
<protein>
    <recommendedName>
        <fullName evidence="4">2-oxoglutarate-dependent ethylene/succinate-forming enzyme</fullName>
        <ecNumber evidence="3">1.13.12.19</ecNumber>
        <ecNumber evidence="2">1.14.20.7</ecNumber>
    </recommendedName>
    <alternativeName>
        <fullName evidence="6">2-oxoglutarate dioxygenase (ethylene-forming)</fullName>
    </alternativeName>
    <alternativeName>
        <fullName evidence="7">2-oxoglutarate/L-arginine monooxygenase/decarboxylase (succinate-forming)</fullName>
    </alternativeName>
</protein>
<gene>
    <name evidence="13" type="ORF">Q2T77_32935</name>
</gene>
<evidence type="ECO:0000256" key="4">
    <source>
        <dbReference type="ARBA" id="ARBA00019045"/>
    </source>
</evidence>
<comment type="caution">
    <text evidence="13">The sequence shown here is derived from an EMBL/GenBank/DDBJ whole genome shotgun (WGS) entry which is preliminary data.</text>
</comment>
<keyword evidence="14" id="KW-1185">Reference proteome</keyword>
<organism evidence="13 14">
    <name type="scientific">Variovorax ginsengisoli</name>
    <dbReference type="NCBI Taxonomy" id="363844"/>
    <lineage>
        <taxon>Bacteria</taxon>
        <taxon>Pseudomonadati</taxon>
        <taxon>Pseudomonadota</taxon>
        <taxon>Betaproteobacteria</taxon>
        <taxon>Burkholderiales</taxon>
        <taxon>Comamonadaceae</taxon>
        <taxon>Variovorax</taxon>
    </lineage>
</organism>
<keyword evidence="10" id="KW-0408">Iron</keyword>
<evidence type="ECO:0000256" key="10">
    <source>
        <dbReference type="RuleBase" id="RU003682"/>
    </source>
</evidence>
<dbReference type="PROSITE" id="PS51471">
    <property type="entry name" value="FE2OG_OXY"/>
    <property type="match status" value="1"/>
</dbReference>
<evidence type="ECO:0000256" key="3">
    <source>
        <dbReference type="ARBA" id="ARBA00012531"/>
    </source>
</evidence>
<feature type="domain" description="Fe2OG dioxygenase" evidence="12">
    <location>
        <begin position="92"/>
        <end position="201"/>
    </location>
</feature>
<dbReference type="EC" id="1.14.20.7" evidence="2"/>
<evidence type="ECO:0000256" key="8">
    <source>
        <dbReference type="ARBA" id="ARBA00047725"/>
    </source>
</evidence>
<comment type="pathway">
    <text evidence="1">Alkene biosynthesis; ethylene biosynthesis via 2-oxoglutarate.</text>
</comment>
<evidence type="ECO:0000256" key="9">
    <source>
        <dbReference type="ARBA" id="ARBA00049359"/>
    </source>
</evidence>
<dbReference type="Proteomes" id="UP001169027">
    <property type="component" value="Unassembled WGS sequence"/>
</dbReference>
<comment type="catalytic activity">
    <reaction evidence="8">
        <text>2-oxoglutarate + O2 + 2 H(+) = ethene + 3 CO2 + H2O</text>
        <dbReference type="Rhea" id="RHEA:31523"/>
        <dbReference type="ChEBI" id="CHEBI:15377"/>
        <dbReference type="ChEBI" id="CHEBI:15378"/>
        <dbReference type="ChEBI" id="CHEBI:15379"/>
        <dbReference type="ChEBI" id="CHEBI:16526"/>
        <dbReference type="ChEBI" id="CHEBI:16810"/>
        <dbReference type="ChEBI" id="CHEBI:18153"/>
        <dbReference type="EC" id="1.13.12.19"/>
    </reaction>
</comment>
<comment type="catalytic activity">
    <reaction evidence="9">
        <text>L-arginine + 2-oxoglutarate + O2 = guanidine + L-glutamate 5-semialdehyde + succinate + CO2</text>
        <dbReference type="Rhea" id="RHEA:31535"/>
        <dbReference type="ChEBI" id="CHEBI:15379"/>
        <dbReference type="ChEBI" id="CHEBI:16526"/>
        <dbReference type="ChEBI" id="CHEBI:16810"/>
        <dbReference type="ChEBI" id="CHEBI:30031"/>
        <dbReference type="ChEBI" id="CHEBI:30087"/>
        <dbReference type="ChEBI" id="CHEBI:32682"/>
        <dbReference type="ChEBI" id="CHEBI:58066"/>
        <dbReference type="EC" id="1.14.20.7"/>
    </reaction>
</comment>
<feature type="region of interest" description="Disordered" evidence="11">
    <location>
        <begin position="1"/>
        <end position="31"/>
    </location>
</feature>
<dbReference type="EC" id="1.13.12.19" evidence="3"/>
<sequence length="256" mass="28427">MPPRSSHSRGDYTPPDLMERFTTGRSDIPDDDYHRARAQNHFQPNRWPSDPDFVRTAVAYYAEMERLASDLMRVFARALALPEGYFAPFCDRHISHLVANYYPAQHQSAAAGQFRAGAHTDFGALTLLHPARSPRGLQVQAADGGWEDVVHVPGSFIVNIGDLMARWTNDRWVSTMHRVVPPVSESGETADRMSIAFFLQPNDDAGIDCLPTCTDAEHPPLYESVTSGAHYQMKSNRSWIGKKDLPAASAASESQA</sequence>
<evidence type="ECO:0000259" key="12">
    <source>
        <dbReference type="PROSITE" id="PS51471"/>
    </source>
</evidence>
<comment type="similarity">
    <text evidence="10">Belongs to the iron/ascorbate-dependent oxidoreductase family.</text>
</comment>
<keyword evidence="5" id="KW-0266">Ethylene biosynthesis</keyword>
<name>A0ABT8SE15_9BURK</name>
<dbReference type="InterPro" id="IPR005123">
    <property type="entry name" value="Oxoglu/Fe-dep_dioxygenase_dom"/>
</dbReference>
<dbReference type="Pfam" id="PF03171">
    <property type="entry name" value="2OG-FeII_Oxy"/>
    <property type="match status" value="1"/>
</dbReference>
<evidence type="ECO:0000256" key="7">
    <source>
        <dbReference type="ARBA" id="ARBA00031282"/>
    </source>
</evidence>